<dbReference type="GO" id="GO:0005886">
    <property type="term" value="C:plasma membrane"/>
    <property type="evidence" value="ECO:0007669"/>
    <property type="project" value="UniProtKB-SubCell"/>
</dbReference>
<gene>
    <name evidence="7" type="ORF">SHM7688_01949</name>
</gene>
<accession>A0A0P1FEA4</accession>
<dbReference type="SUPFAM" id="SSF53448">
    <property type="entry name" value="Nucleotide-diphospho-sugar transferases"/>
    <property type="match status" value="1"/>
</dbReference>
<evidence type="ECO:0000256" key="1">
    <source>
        <dbReference type="ARBA" id="ARBA00004236"/>
    </source>
</evidence>
<keyword evidence="8" id="KW-1185">Reference proteome</keyword>
<sequence>MRAPLSVIIATLNAEAELPACLSALYEAVPAGLLRELIIVDGGSSDQTCLIADEAGATILRAAPSRGGQLKIGAEAAKGDWFLFLHADTILEDGWTEVIQKSLLRPDTAAYFALAFRNSGFAGSCVAKWANFRSVAFRLPYGDQGLLISRSLYNEVGGYQDIPLMEDVAISLKLGRKRLSGIACHAHTSAEKYKSQGWLRRGRRNLWMLTRYLFGVTPERLAEEYRRGS</sequence>
<keyword evidence="5" id="KW-0472">Membrane</keyword>
<comment type="subcellular location">
    <subcellularLocation>
        <location evidence="1">Cell membrane</location>
    </subcellularLocation>
</comment>
<evidence type="ECO:0000256" key="2">
    <source>
        <dbReference type="ARBA" id="ARBA00022475"/>
    </source>
</evidence>
<evidence type="ECO:0000313" key="7">
    <source>
        <dbReference type="EMBL" id="CUH52502.1"/>
    </source>
</evidence>
<dbReference type="RefSeq" id="WP_058239729.1">
    <property type="nucleotide sequence ID" value="NZ_CYPW01000018.1"/>
</dbReference>
<dbReference type="OrthoDB" id="5291101at2"/>
<keyword evidence="3 7" id="KW-0328">Glycosyltransferase</keyword>
<protein>
    <submittedName>
        <fullName evidence="7">PGL/p-HBAD biosynthesis glycosyltransferase/MT3031</fullName>
        <ecNumber evidence="7">2.4.1.-</ecNumber>
    </submittedName>
</protein>
<dbReference type="NCBIfam" id="TIGR04283">
    <property type="entry name" value="glyco_like_mftF"/>
    <property type="match status" value="1"/>
</dbReference>
<proteinExistence type="predicted"/>
<evidence type="ECO:0000256" key="3">
    <source>
        <dbReference type="ARBA" id="ARBA00022676"/>
    </source>
</evidence>
<dbReference type="InterPro" id="IPR029044">
    <property type="entry name" value="Nucleotide-diphossugar_trans"/>
</dbReference>
<dbReference type="Proteomes" id="UP000054823">
    <property type="component" value="Unassembled WGS sequence"/>
</dbReference>
<dbReference type="PANTHER" id="PTHR43646:SF2">
    <property type="entry name" value="GLYCOSYLTRANSFERASE 2-LIKE DOMAIN-CONTAINING PROTEIN"/>
    <property type="match status" value="1"/>
</dbReference>
<dbReference type="GO" id="GO:0016757">
    <property type="term" value="F:glycosyltransferase activity"/>
    <property type="evidence" value="ECO:0007669"/>
    <property type="project" value="UniProtKB-KW"/>
</dbReference>
<dbReference type="AlphaFoldDB" id="A0A0P1FEA4"/>
<keyword evidence="4 7" id="KW-0808">Transferase</keyword>
<dbReference type="CDD" id="cd02522">
    <property type="entry name" value="GT_2_like_a"/>
    <property type="match status" value="1"/>
</dbReference>
<dbReference type="EC" id="2.4.1.-" evidence="7"/>
<dbReference type="Pfam" id="PF00535">
    <property type="entry name" value="Glycos_transf_2"/>
    <property type="match status" value="1"/>
</dbReference>
<keyword evidence="2" id="KW-1003">Cell membrane</keyword>
<evidence type="ECO:0000259" key="6">
    <source>
        <dbReference type="Pfam" id="PF00535"/>
    </source>
</evidence>
<feature type="domain" description="Glycosyltransferase 2-like" evidence="6">
    <location>
        <begin position="6"/>
        <end position="114"/>
    </location>
</feature>
<name>A0A0P1FEA4_9RHOB</name>
<dbReference type="PANTHER" id="PTHR43646">
    <property type="entry name" value="GLYCOSYLTRANSFERASE"/>
    <property type="match status" value="1"/>
</dbReference>
<dbReference type="InterPro" id="IPR026461">
    <property type="entry name" value="Trfase_2_rSAM/seldom_assoc"/>
</dbReference>
<organism evidence="7 8">
    <name type="scientific">Shimia marina</name>
    <dbReference type="NCBI Taxonomy" id="321267"/>
    <lineage>
        <taxon>Bacteria</taxon>
        <taxon>Pseudomonadati</taxon>
        <taxon>Pseudomonadota</taxon>
        <taxon>Alphaproteobacteria</taxon>
        <taxon>Rhodobacterales</taxon>
        <taxon>Roseobacteraceae</taxon>
    </lineage>
</organism>
<evidence type="ECO:0000313" key="8">
    <source>
        <dbReference type="Proteomes" id="UP000054823"/>
    </source>
</evidence>
<evidence type="ECO:0000256" key="4">
    <source>
        <dbReference type="ARBA" id="ARBA00022679"/>
    </source>
</evidence>
<dbReference type="STRING" id="321267.SHM7688_01949"/>
<dbReference type="InterPro" id="IPR001173">
    <property type="entry name" value="Glyco_trans_2-like"/>
</dbReference>
<reference evidence="7 8" key="1">
    <citation type="submission" date="2015-09" db="EMBL/GenBank/DDBJ databases">
        <authorList>
            <consortium name="Swine Surveillance"/>
        </authorList>
    </citation>
    <scope>NUCLEOTIDE SEQUENCE [LARGE SCALE GENOMIC DNA]</scope>
    <source>
        <strain evidence="7 8">CECT 7688</strain>
    </source>
</reference>
<evidence type="ECO:0000256" key="5">
    <source>
        <dbReference type="ARBA" id="ARBA00023136"/>
    </source>
</evidence>
<dbReference type="Gene3D" id="3.90.550.10">
    <property type="entry name" value="Spore Coat Polysaccharide Biosynthesis Protein SpsA, Chain A"/>
    <property type="match status" value="1"/>
</dbReference>
<dbReference type="EMBL" id="CYPW01000018">
    <property type="protein sequence ID" value="CUH52502.1"/>
    <property type="molecule type" value="Genomic_DNA"/>
</dbReference>